<sequence length="235" mass="25853">MKKTLLFLIAITLLAGCDKDEATYYPQMKNFAYLYQFEALPGKVKNTHQTLFTADGQQIFEVNVDFDRNGCPTHVKSVGKEGEVIEVARDGDALKGSENGQDVVVTLDKNCAMVKKVTPSMTVDIAYNKQGLVEQISSPASDAAFHLAYNSAGEMAVLSITQAGTEVSRATAVRAEDKKKISDVVTTVKRNDQIKTVSNVCKYKNDVPYYCDIITTDAAGEVVDKQYGNIEMTYY</sequence>
<proteinExistence type="predicted"/>
<evidence type="ECO:0000256" key="4">
    <source>
        <dbReference type="ARBA" id="ARBA00023139"/>
    </source>
</evidence>
<gene>
    <name evidence="6" type="ORF">SAMN05518863_102135</name>
</gene>
<evidence type="ECO:0000313" key="7">
    <source>
        <dbReference type="Proteomes" id="UP000198841"/>
    </source>
</evidence>
<accession>A0A1I3T056</accession>
<organism evidence="6 7">
    <name type="scientific">Candidatus Pantoea symbiotica</name>
    <dbReference type="NCBI Taxonomy" id="1884370"/>
    <lineage>
        <taxon>Bacteria</taxon>
        <taxon>Pseudomonadati</taxon>
        <taxon>Pseudomonadota</taxon>
        <taxon>Gammaproteobacteria</taxon>
        <taxon>Enterobacterales</taxon>
        <taxon>Erwiniaceae</taxon>
        <taxon>Pantoea</taxon>
    </lineage>
</organism>
<dbReference type="InterPro" id="IPR010646">
    <property type="entry name" value="UPF0257"/>
</dbReference>
<dbReference type="Proteomes" id="UP000198841">
    <property type="component" value="Unassembled WGS sequence"/>
</dbReference>
<reference evidence="6 7" key="1">
    <citation type="submission" date="2016-10" db="EMBL/GenBank/DDBJ databases">
        <authorList>
            <person name="Varghese N."/>
            <person name="Submissions S."/>
        </authorList>
    </citation>
    <scope>NUCLEOTIDE SEQUENCE [LARGE SCALE GENOMIC DNA]</scope>
    <source>
        <strain evidence="6 7">YR512</strain>
    </source>
</reference>
<keyword evidence="5" id="KW-0449">Lipoprotein</keyword>
<keyword evidence="1" id="KW-1003">Cell membrane</keyword>
<comment type="caution">
    <text evidence="6">The sequence shown here is derived from an EMBL/GenBank/DDBJ whole genome shotgun (WGS) entry which is preliminary data.</text>
</comment>
<dbReference type="RefSeq" id="WP_008105388.1">
    <property type="nucleotide sequence ID" value="NZ_FOSD01000002.1"/>
</dbReference>
<keyword evidence="2" id="KW-0732">Signal</keyword>
<dbReference type="EMBL" id="FOSD01000002">
    <property type="protein sequence ID" value="SFJ63066.1"/>
    <property type="molecule type" value="Genomic_DNA"/>
</dbReference>
<protein>
    <recommendedName>
        <fullName evidence="8">YnfC family lipoprotein</fullName>
    </recommendedName>
</protein>
<evidence type="ECO:0000256" key="3">
    <source>
        <dbReference type="ARBA" id="ARBA00023136"/>
    </source>
</evidence>
<evidence type="ECO:0000313" key="6">
    <source>
        <dbReference type="EMBL" id="SFJ63066.1"/>
    </source>
</evidence>
<dbReference type="PROSITE" id="PS51257">
    <property type="entry name" value="PROKAR_LIPOPROTEIN"/>
    <property type="match status" value="1"/>
</dbReference>
<dbReference type="Pfam" id="PF06788">
    <property type="entry name" value="UPF0257"/>
    <property type="match status" value="1"/>
</dbReference>
<name>A0A1I3T056_9GAMM</name>
<keyword evidence="4" id="KW-0564">Palmitate</keyword>
<keyword evidence="3" id="KW-0472">Membrane</keyword>
<evidence type="ECO:0000256" key="1">
    <source>
        <dbReference type="ARBA" id="ARBA00022475"/>
    </source>
</evidence>
<evidence type="ECO:0000256" key="2">
    <source>
        <dbReference type="ARBA" id="ARBA00022729"/>
    </source>
</evidence>
<evidence type="ECO:0008006" key="8">
    <source>
        <dbReference type="Google" id="ProtNLM"/>
    </source>
</evidence>
<evidence type="ECO:0000256" key="5">
    <source>
        <dbReference type="ARBA" id="ARBA00023288"/>
    </source>
</evidence>
<keyword evidence="7" id="KW-1185">Reference proteome</keyword>